<dbReference type="GO" id="GO:0051301">
    <property type="term" value="P:cell division"/>
    <property type="evidence" value="ECO:0007669"/>
    <property type="project" value="UniProtKB-KW"/>
</dbReference>
<evidence type="ECO:0000256" key="2">
    <source>
        <dbReference type="ARBA" id="ARBA00004629"/>
    </source>
</evidence>
<comment type="subunit">
    <text evidence="19">Component of the Nup107-160 subcomplex of the nuclear pore complex (NPC). The Nup107-160 subcomplex includes NUP160, NUP133, NUP107, NUP98, NUP85, NUP43, NUP37, SEH1 and SEC13.</text>
</comment>
<dbReference type="GO" id="GO:0000776">
    <property type="term" value="C:kinetochore"/>
    <property type="evidence" value="ECO:0007669"/>
    <property type="project" value="UniProtKB-KW"/>
</dbReference>
<evidence type="ECO:0000256" key="8">
    <source>
        <dbReference type="ARBA" id="ARBA00022776"/>
    </source>
</evidence>
<dbReference type="SMART" id="SM00320">
    <property type="entry name" value="WD40"/>
    <property type="match status" value="3"/>
</dbReference>
<keyword evidence="5 22" id="KW-0853">WD repeat</keyword>
<dbReference type="PANTHER" id="PTHR22806">
    <property type="entry name" value="NUCLEOPORIN NUP37 P37 -RELATED"/>
    <property type="match status" value="1"/>
</dbReference>
<evidence type="ECO:0000256" key="10">
    <source>
        <dbReference type="ARBA" id="ARBA00022829"/>
    </source>
</evidence>
<dbReference type="SUPFAM" id="SSF50978">
    <property type="entry name" value="WD40 repeat-like"/>
    <property type="match status" value="1"/>
</dbReference>
<proteinExistence type="predicted"/>
<dbReference type="InterPro" id="IPR001680">
    <property type="entry name" value="WD40_rpt"/>
</dbReference>
<keyword evidence="10" id="KW-0159">Chromosome partition</keyword>
<dbReference type="PROSITE" id="PS50082">
    <property type="entry name" value="WD_REPEATS_2"/>
    <property type="match status" value="1"/>
</dbReference>
<dbReference type="OMA" id="HIWAVEV"/>
<evidence type="ECO:0000256" key="16">
    <source>
        <dbReference type="ARBA" id="ARBA00023306"/>
    </source>
</evidence>
<evidence type="ECO:0000256" key="4">
    <source>
        <dbReference type="ARBA" id="ARBA00022454"/>
    </source>
</evidence>
<dbReference type="InterPro" id="IPR036322">
    <property type="entry name" value="WD40_repeat_dom_sf"/>
</dbReference>
<evidence type="ECO:0000256" key="15">
    <source>
        <dbReference type="ARBA" id="ARBA00023242"/>
    </source>
</evidence>
<gene>
    <name evidence="23" type="primary">nup37</name>
</gene>
<evidence type="ECO:0000256" key="22">
    <source>
        <dbReference type="PROSITE-ProRule" id="PRU00221"/>
    </source>
</evidence>
<keyword evidence="8" id="KW-0498">Mitosis</keyword>
<dbReference type="PROSITE" id="PS00678">
    <property type="entry name" value="WD_REPEATS_1"/>
    <property type="match status" value="1"/>
</dbReference>
<evidence type="ECO:0000256" key="20">
    <source>
        <dbReference type="ARBA" id="ARBA00068271"/>
    </source>
</evidence>
<dbReference type="GO" id="GO:0015031">
    <property type="term" value="P:protein transport"/>
    <property type="evidence" value="ECO:0007669"/>
    <property type="project" value="UniProtKB-KW"/>
</dbReference>
<evidence type="ECO:0000256" key="17">
    <source>
        <dbReference type="ARBA" id="ARBA00023328"/>
    </source>
</evidence>
<keyword evidence="6" id="KW-0132">Cell division</keyword>
<keyword evidence="24" id="KW-1185">Reference proteome</keyword>
<evidence type="ECO:0000256" key="3">
    <source>
        <dbReference type="ARBA" id="ARBA00022448"/>
    </source>
</evidence>
<feature type="repeat" description="WD" evidence="22">
    <location>
        <begin position="135"/>
        <end position="177"/>
    </location>
</feature>
<dbReference type="InterPro" id="IPR019775">
    <property type="entry name" value="WD40_repeat_CS"/>
</dbReference>
<evidence type="ECO:0000256" key="19">
    <source>
        <dbReference type="ARBA" id="ARBA00062724"/>
    </source>
</evidence>
<reference evidence="23" key="2">
    <citation type="submission" date="2025-08" db="UniProtKB">
        <authorList>
            <consortium name="Ensembl"/>
        </authorList>
    </citation>
    <scope>IDENTIFICATION</scope>
</reference>
<evidence type="ECO:0000256" key="21">
    <source>
        <dbReference type="ARBA" id="ARBA00076652"/>
    </source>
</evidence>
<keyword evidence="13" id="KW-0811">Translocation</keyword>
<dbReference type="Ensembl" id="ENSTRUT00000081258.1">
    <property type="protein sequence ID" value="ENSTRUP00000083860.1"/>
    <property type="gene ID" value="ENSTRUG00000014428.3"/>
</dbReference>
<evidence type="ECO:0000256" key="6">
    <source>
        <dbReference type="ARBA" id="ARBA00022618"/>
    </source>
</evidence>
<accession>A0A674PDW6</accession>
<keyword evidence="7" id="KW-0677">Repeat</keyword>
<evidence type="ECO:0000256" key="5">
    <source>
        <dbReference type="ARBA" id="ARBA00022574"/>
    </source>
</evidence>
<evidence type="ECO:0000313" key="23">
    <source>
        <dbReference type="Ensembl" id="ENSTRUP00000083860.1"/>
    </source>
</evidence>
<keyword evidence="4" id="KW-0158">Chromosome</keyword>
<evidence type="ECO:0000256" key="18">
    <source>
        <dbReference type="ARBA" id="ARBA00053706"/>
    </source>
</evidence>
<reference evidence="23 24" key="1">
    <citation type="journal article" date="2011" name="Genome Biol. Evol.">
        <title>Integration of the genetic map and genome assembly of fugu facilitates insights into distinct features of genome evolution in teleosts and mammals.</title>
        <authorList>
            <person name="Kai W."/>
            <person name="Kikuchi K."/>
            <person name="Tohari S."/>
            <person name="Chew A.K."/>
            <person name="Tay A."/>
            <person name="Fujiwara A."/>
            <person name="Hosoya S."/>
            <person name="Suetake H."/>
            <person name="Naruse K."/>
            <person name="Brenner S."/>
            <person name="Suzuki Y."/>
            <person name="Venkatesh B."/>
        </authorList>
    </citation>
    <scope>NUCLEOTIDE SEQUENCE [LARGE SCALE GENOMIC DNA]</scope>
</reference>
<keyword evidence="17" id="KW-0137">Centromere</keyword>
<evidence type="ECO:0000256" key="14">
    <source>
        <dbReference type="ARBA" id="ARBA00023132"/>
    </source>
</evidence>
<protein>
    <recommendedName>
        <fullName evidence="20">Nucleoporin Nup37</fullName>
    </recommendedName>
    <alternativeName>
        <fullName evidence="21">Nup107-160 subcomplex subunit Nup37</fullName>
    </alternativeName>
</protein>
<keyword evidence="3" id="KW-0813">Transport</keyword>
<evidence type="ECO:0000256" key="12">
    <source>
        <dbReference type="ARBA" id="ARBA00022927"/>
    </source>
</evidence>
<evidence type="ECO:0000256" key="11">
    <source>
        <dbReference type="ARBA" id="ARBA00022838"/>
    </source>
</evidence>
<dbReference type="AlphaFoldDB" id="A0A674PDW6"/>
<dbReference type="PROSITE" id="PS50294">
    <property type="entry name" value="WD_REPEATS_REGION"/>
    <property type="match status" value="1"/>
</dbReference>
<keyword evidence="15" id="KW-0539">Nucleus</keyword>
<evidence type="ECO:0000313" key="24">
    <source>
        <dbReference type="Proteomes" id="UP000005226"/>
    </source>
</evidence>
<evidence type="ECO:0000256" key="13">
    <source>
        <dbReference type="ARBA" id="ARBA00023010"/>
    </source>
</evidence>
<reference evidence="23" key="3">
    <citation type="submission" date="2025-09" db="UniProtKB">
        <authorList>
            <consortium name="Ensembl"/>
        </authorList>
    </citation>
    <scope>IDENTIFICATION</scope>
</reference>
<organism evidence="23 24">
    <name type="scientific">Takifugu rubripes</name>
    <name type="common">Japanese pufferfish</name>
    <name type="synonym">Fugu rubripes</name>
    <dbReference type="NCBI Taxonomy" id="31033"/>
    <lineage>
        <taxon>Eukaryota</taxon>
        <taxon>Metazoa</taxon>
        <taxon>Chordata</taxon>
        <taxon>Craniata</taxon>
        <taxon>Vertebrata</taxon>
        <taxon>Euteleostomi</taxon>
        <taxon>Actinopterygii</taxon>
        <taxon>Neopterygii</taxon>
        <taxon>Teleostei</taxon>
        <taxon>Neoteleostei</taxon>
        <taxon>Acanthomorphata</taxon>
        <taxon>Eupercaria</taxon>
        <taxon>Tetraodontiformes</taxon>
        <taxon>Tetradontoidea</taxon>
        <taxon>Tetraodontidae</taxon>
        <taxon>Takifugu</taxon>
    </lineage>
</organism>
<keyword evidence="16" id="KW-0131">Cell cycle</keyword>
<name>A0A674PDW6_TAKRU</name>
<comment type="subcellular location">
    <subcellularLocation>
        <location evidence="2">Chromosome</location>
        <location evidence="2">Centromere</location>
        <location evidence="2">Kinetochore</location>
    </subcellularLocation>
    <subcellularLocation>
        <location evidence="1">Nucleus</location>
        <location evidence="1">Nuclear pore complex</location>
    </subcellularLocation>
</comment>
<dbReference type="Pfam" id="PF00400">
    <property type="entry name" value="WD40"/>
    <property type="match status" value="1"/>
</dbReference>
<keyword evidence="12" id="KW-0653">Protein transport</keyword>
<dbReference type="GO" id="GO:0007059">
    <property type="term" value="P:chromosome segregation"/>
    <property type="evidence" value="ECO:0007669"/>
    <property type="project" value="UniProtKB-KW"/>
</dbReference>
<keyword evidence="11" id="KW-0995">Kinetochore</keyword>
<comment type="function">
    <text evidence="18">Component of the Nup107-160 subcomplex of the nuclear pore complex (NPC). The Nup107-160 subcomplex is required for the assembly of a functional NPC. The Nup107-160 subcomplex is also required for normal kinetochore microtubule attachment, mitotic progression and chromosome segregation.</text>
</comment>
<keyword evidence="9" id="KW-0509">mRNA transport</keyword>
<dbReference type="InterPro" id="IPR037626">
    <property type="entry name" value="NUP37"/>
</dbReference>
<evidence type="ECO:0000256" key="7">
    <source>
        <dbReference type="ARBA" id="ARBA00022737"/>
    </source>
</evidence>
<dbReference type="PANTHER" id="PTHR22806:SF0">
    <property type="entry name" value="NUCLEOPORIN NUP37"/>
    <property type="match status" value="1"/>
</dbReference>
<dbReference type="GeneTree" id="ENSGT00390000010777"/>
<evidence type="ECO:0000256" key="9">
    <source>
        <dbReference type="ARBA" id="ARBA00022816"/>
    </source>
</evidence>
<evidence type="ECO:0000256" key="1">
    <source>
        <dbReference type="ARBA" id="ARBA00004567"/>
    </source>
</evidence>
<dbReference type="Proteomes" id="UP000005226">
    <property type="component" value="Chromosome 18"/>
</dbReference>
<sequence>MSLSLSSPPDCQDLSNMQADTSRVPTYTVSCEDYVHVVEFSPFSSGTPSSLLAYGGNQYVVVATCLFQEEDLEVEGVEFNVLRAFHHELRVDALAWSPESRLDRLPFIRFCTAAADRKLRLLTSDLRDKHEVKVMEGHTSYINHLVFEPTEGKQIASVSDDHTCRVWDLDGNENITLRLRSPGISVCWHPEEAFKLMVAEKKGTVRFYDLLAQQAILSLDCGQSPLMSADWCLSNTIKVGAVAGSNWLIWDITRSSYPQEKRPAHIDKARLFKWSRANENLFATTGCPGKICSQLLIHHLGHPQVSETVYAARSVFWLMTSHATVLTAGDHRLCYRGIRPQLAPDPPALRAWRRQETLLLDD</sequence>
<dbReference type="InParanoid" id="A0A674PDW6"/>
<dbReference type="GO" id="GO:0031080">
    <property type="term" value="C:nuclear pore outer ring"/>
    <property type="evidence" value="ECO:0007669"/>
    <property type="project" value="InterPro"/>
</dbReference>
<dbReference type="FunFam" id="2.130.10.10:FF:000168">
    <property type="entry name" value="Nucleoporin Nup37"/>
    <property type="match status" value="1"/>
</dbReference>
<keyword evidence="14" id="KW-0906">Nuclear pore complex</keyword>
<dbReference type="GO" id="GO:0051028">
    <property type="term" value="P:mRNA transport"/>
    <property type="evidence" value="ECO:0007669"/>
    <property type="project" value="UniProtKB-KW"/>
</dbReference>
<dbReference type="InterPro" id="IPR015943">
    <property type="entry name" value="WD40/YVTN_repeat-like_dom_sf"/>
</dbReference>
<dbReference type="Gene3D" id="2.130.10.10">
    <property type="entry name" value="YVTN repeat-like/Quinoprotein amine dehydrogenase"/>
    <property type="match status" value="1"/>
</dbReference>